<evidence type="ECO:0000313" key="2">
    <source>
        <dbReference type="Proteomes" id="UP001499930"/>
    </source>
</evidence>
<organism evidence="1 2">
    <name type="scientific">Streptosporangium longisporum</name>
    <dbReference type="NCBI Taxonomy" id="46187"/>
    <lineage>
        <taxon>Bacteria</taxon>
        <taxon>Bacillati</taxon>
        <taxon>Actinomycetota</taxon>
        <taxon>Actinomycetes</taxon>
        <taxon>Streptosporangiales</taxon>
        <taxon>Streptosporangiaceae</taxon>
        <taxon>Streptosporangium</taxon>
    </lineage>
</organism>
<dbReference type="EMBL" id="BAAAWD010000002">
    <property type="protein sequence ID" value="GAA2986229.1"/>
    <property type="molecule type" value="Genomic_DNA"/>
</dbReference>
<proteinExistence type="predicted"/>
<evidence type="ECO:0000313" key="1">
    <source>
        <dbReference type="EMBL" id="GAA2986229.1"/>
    </source>
</evidence>
<accession>A0ABN3XPY3</accession>
<dbReference type="Proteomes" id="UP001499930">
    <property type="component" value="Unassembled WGS sequence"/>
</dbReference>
<reference evidence="1 2" key="1">
    <citation type="journal article" date="2019" name="Int. J. Syst. Evol. Microbiol.">
        <title>The Global Catalogue of Microorganisms (GCM) 10K type strain sequencing project: providing services to taxonomists for standard genome sequencing and annotation.</title>
        <authorList>
            <consortium name="The Broad Institute Genomics Platform"/>
            <consortium name="The Broad Institute Genome Sequencing Center for Infectious Disease"/>
            <person name="Wu L."/>
            <person name="Ma J."/>
        </authorList>
    </citation>
    <scope>NUCLEOTIDE SEQUENCE [LARGE SCALE GENOMIC DNA]</scope>
    <source>
        <strain evidence="1 2">JCM 3106</strain>
    </source>
</reference>
<dbReference type="RefSeq" id="WP_344887006.1">
    <property type="nucleotide sequence ID" value="NZ_BAAAWD010000002.1"/>
</dbReference>
<keyword evidence="2" id="KW-1185">Reference proteome</keyword>
<sequence length="330" mass="37143">MTHQPQEWDQHEDARQAFRQARRELDWSANHYRQTRYAIAAGNGSAKELSRAQQGWSWALAEWVRALTYREEAMDGVLLDSGLEEDKIQDGESSPAAMEFRASRLEAETRYSNYARVRRSGSPAEVVTARNAWGEALTRWSRALISRERSQDNHLLGKRDDRDLIGSGAGPGAFGPDTSPRVQEIVEESRERERARNLATVNGLPKGRALPLGRVAESILSIGVSERTYRLIVAGRISVVTEVAHREARRLRAGSYVGITCKTAIHYSRVRRIKAYATAQDLVTSEEPRWLDPERTALQVLGTCQQQLVFFRTQHPAEAPRGLLAIELTV</sequence>
<protein>
    <submittedName>
        <fullName evidence="1">Uncharacterized protein</fullName>
    </submittedName>
</protein>
<comment type="caution">
    <text evidence="1">The sequence shown here is derived from an EMBL/GenBank/DDBJ whole genome shotgun (WGS) entry which is preliminary data.</text>
</comment>
<name>A0ABN3XPY3_9ACTN</name>
<gene>
    <name evidence="1" type="ORF">GCM10017559_02290</name>
</gene>